<comment type="caution">
    <text evidence="1">The sequence shown here is derived from an EMBL/GenBank/DDBJ whole genome shotgun (WGS) entry which is preliminary data.</text>
</comment>
<dbReference type="EMBL" id="ARYN01000059">
    <property type="protein sequence ID" value="ORL43491.1"/>
    <property type="molecule type" value="Genomic_DNA"/>
</dbReference>
<name>A0A1Y1SXK3_9FLAO</name>
<evidence type="ECO:0000313" key="2">
    <source>
        <dbReference type="EMBL" id="ORL45659.1"/>
    </source>
</evidence>
<evidence type="ECO:0000313" key="3">
    <source>
        <dbReference type="Proteomes" id="UP000192746"/>
    </source>
</evidence>
<dbReference type="Proteomes" id="UP000192746">
    <property type="component" value="Unassembled WGS sequence"/>
</dbReference>
<dbReference type="EMBL" id="ARYN01000008">
    <property type="protein sequence ID" value="ORL45659.1"/>
    <property type="molecule type" value="Genomic_DNA"/>
</dbReference>
<gene>
    <name evidence="2" type="ORF">IIF7_10618</name>
    <name evidence="1" type="ORF">IIF7_20534</name>
</gene>
<proteinExistence type="predicted"/>
<dbReference type="STRING" id="1185767.IIF7_10618"/>
<sequence length="192" mass="22055">MIISCSSDDDISPNNPESAYELQSIDWRFNEENPEELISVELPEFYFKNESDSILPVSINPLEYLEGSSRFIFNDSLAFAEFNYPVHEISAPMDTFFLESTYARVQGRIQPVILQQETFNFAFSSNSSSTTEIPPNNELRAIYTLAMKKVYADFLITYKDANTGAIKTFDGVWEGYFYNNNTQVEFAMNEIE</sequence>
<evidence type="ECO:0000313" key="1">
    <source>
        <dbReference type="EMBL" id="ORL43491.1"/>
    </source>
</evidence>
<keyword evidence="3" id="KW-1185">Reference proteome</keyword>
<accession>A0A1Y1SXK3</accession>
<protein>
    <submittedName>
        <fullName evidence="1">Uncharacterized protein</fullName>
    </submittedName>
</protein>
<organism evidence="1 3">
    <name type="scientific">Zunongwangia atlantica 22II14-10F7</name>
    <dbReference type="NCBI Taxonomy" id="1185767"/>
    <lineage>
        <taxon>Bacteria</taxon>
        <taxon>Pseudomonadati</taxon>
        <taxon>Bacteroidota</taxon>
        <taxon>Flavobacteriia</taxon>
        <taxon>Flavobacteriales</taxon>
        <taxon>Flavobacteriaceae</taxon>
        <taxon>Zunongwangia</taxon>
    </lineage>
</organism>
<dbReference type="AlphaFoldDB" id="A0A1Y1SXK3"/>
<reference evidence="1 3" key="1">
    <citation type="submission" date="2013-04" db="EMBL/GenBank/DDBJ databases">
        <title>Zunongwangia sp. 22II14-10F7 Genome Sequencing.</title>
        <authorList>
            <person name="Lai Q."/>
            <person name="Shao Z."/>
        </authorList>
    </citation>
    <scope>NUCLEOTIDE SEQUENCE [LARGE SCALE GENOMIC DNA]</scope>
    <source>
        <strain evidence="1 3">22II14-10F7</strain>
    </source>
</reference>